<dbReference type="GO" id="GO:0016787">
    <property type="term" value="F:hydrolase activity"/>
    <property type="evidence" value="ECO:0007669"/>
    <property type="project" value="UniProtKB-KW"/>
</dbReference>
<dbReference type="InterPro" id="IPR001650">
    <property type="entry name" value="Helicase_C-like"/>
</dbReference>
<keyword evidence="5" id="KW-1185">Reference proteome</keyword>
<dbReference type="Pfam" id="PF00176">
    <property type="entry name" value="SNF2-rel_dom"/>
    <property type="match status" value="1"/>
</dbReference>
<dbReference type="Gene3D" id="1.10.150.20">
    <property type="entry name" value="5' to 3' exonuclease, C-terminal subdomain"/>
    <property type="match status" value="1"/>
</dbReference>
<dbReference type="CDD" id="cd17919">
    <property type="entry name" value="DEXHc_Snf"/>
    <property type="match status" value="1"/>
</dbReference>
<reference evidence="4 5" key="1">
    <citation type="journal article" date="2015" name="Genome Announc.">
        <title>Complete Genome Sequence of the Type Strain Corynebacterium testudinoris DSM 44614, Recovered from Necrotic Lesions in the Mouth of a Tortoise.</title>
        <authorList>
            <person name="Ruckert C."/>
            <person name="Kriete M."/>
            <person name="Jaenicke S."/>
            <person name="Winkler A."/>
            <person name="Tauch A."/>
        </authorList>
    </citation>
    <scope>NUCLEOTIDE SEQUENCE [LARGE SCALE GENOMIC DNA]</scope>
    <source>
        <strain evidence="4 5">DSM 44614</strain>
    </source>
</reference>
<dbReference type="STRING" id="136857.CTEST_07345"/>
<dbReference type="SMART" id="SM00490">
    <property type="entry name" value="HELICc"/>
    <property type="match status" value="1"/>
</dbReference>
<dbReference type="OrthoDB" id="9760715at2"/>
<dbReference type="EMBL" id="CP011545">
    <property type="protein sequence ID" value="AKK08906.1"/>
    <property type="molecule type" value="Genomic_DNA"/>
</dbReference>
<sequence length="868" mass="93196">MINRADLQRLLNDSDQLTALIAPSRLLIDALRTPRLPTVTAAVRFDDGTVLLPPGAITWPSDFYATVELSSLPGARDRLEEFVFQASNLAPIRAVARDAAPGFFGRLLGSGGKTAMAEAAASDLSRRVAELSPLASDIRTYLEIASVSADRQRRGVPLFPGSHGTPDHLLAAAMSAVAGAVGTTGEFTAYDASTARPVLAAARALRDDPNSEPALRCDAERQLDALTDERAQVLLEQLPVEALKTATAERLRFSGLDQVRVTTVADVLRAPLGLLTQVSGIGEQTARRLKAAAESLRREAVATHTTGIGDTPTAAATTLVRTLARFDQINDLDEVERARRRRVLGYVDQLGTPTSLEPWTVVGDGPEWEQFLDDISWAQAHPRILEPARPVSLSGETWTDYLVRPAHYQALLATLLGLEVEGGDDLAADILTRIRSLKLDQTHLTDLHLRGYQSFGARFALVQEKVILGDEMGLGKTVQALAVAAHLGGRTLVVAPASVITNWVRESRRFTDLPVYKAHGEGKESAVAAWAESGGICVVTYDGARTMTLPAPHLIVVDEAHMIKNPAAARTRACRTLIDQASHALLMTGTPLENRVSEFATLVGYVAPDLVVAGMESLSAEDFRVRVAPAYLRRNQAEVLDELPDKLDQLDWVDLTPQDQAHYASAVQAANFMAMRRAPMTTPDAMPAKLERILEIVAESEEAGRKVLIFTYFLDVLSVLEHALGERVVGTVSGSVAPAARQELIDALGTSAPGSVLLAQITAGGTGLNIQSASVVILVEPQVKPSIEAQAIARVHRMGQTSSVLVHRLIADDTVDERMLDMLAGKSSLFEAYARPSESAAVPDAIDVTEGQLASAIIAAERARLGYS</sequence>
<dbReference type="InterPro" id="IPR038718">
    <property type="entry name" value="SNF2-like_sf"/>
</dbReference>
<dbReference type="CDD" id="cd18793">
    <property type="entry name" value="SF2_C_SNF"/>
    <property type="match status" value="1"/>
</dbReference>
<dbReference type="PATRIC" id="fig|136857.5.peg.1465"/>
<dbReference type="RefSeq" id="WP_047253180.1">
    <property type="nucleotide sequence ID" value="NZ_CP011545.1"/>
</dbReference>
<evidence type="ECO:0000259" key="3">
    <source>
        <dbReference type="PROSITE" id="PS51194"/>
    </source>
</evidence>
<dbReference type="Gene3D" id="3.40.50.300">
    <property type="entry name" value="P-loop containing nucleotide triphosphate hydrolases"/>
    <property type="match status" value="1"/>
</dbReference>
<keyword evidence="4" id="KW-0347">Helicase</keyword>
<organism evidence="4 5">
    <name type="scientific">Corynebacterium testudinoris</name>
    <dbReference type="NCBI Taxonomy" id="136857"/>
    <lineage>
        <taxon>Bacteria</taxon>
        <taxon>Bacillati</taxon>
        <taxon>Actinomycetota</taxon>
        <taxon>Actinomycetes</taxon>
        <taxon>Mycobacteriales</taxon>
        <taxon>Corynebacteriaceae</taxon>
        <taxon>Corynebacterium</taxon>
    </lineage>
</organism>
<keyword evidence="4" id="KW-0067">ATP-binding</keyword>
<keyword evidence="4" id="KW-0547">Nucleotide-binding</keyword>
<dbReference type="PROSITE" id="PS51194">
    <property type="entry name" value="HELICASE_CTER"/>
    <property type="match status" value="1"/>
</dbReference>
<dbReference type="InterPro" id="IPR027417">
    <property type="entry name" value="P-loop_NTPase"/>
</dbReference>
<dbReference type="PROSITE" id="PS51192">
    <property type="entry name" value="HELICASE_ATP_BIND_1"/>
    <property type="match status" value="1"/>
</dbReference>
<dbReference type="GO" id="GO:0004386">
    <property type="term" value="F:helicase activity"/>
    <property type="evidence" value="ECO:0007669"/>
    <property type="project" value="UniProtKB-KW"/>
</dbReference>
<dbReference type="Pfam" id="PF00271">
    <property type="entry name" value="Helicase_C"/>
    <property type="match status" value="1"/>
</dbReference>
<accession>A0A0G3H677</accession>
<dbReference type="InterPro" id="IPR000330">
    <property type="entry name" value="SNF2_N"/>
</dbReference>
<dbReference type="Gene3D" id="3.40.50.10810">
    <property type="entry name" value="Tandem AAA-ATPase domain"/>
    <property type="match status" value="1"/>
</dbReference>
<protein>
    <submittedName>
        <fullName evidence="4">Helicase family protein</fullName>
    </submittedName>
</protein>
<dbReference type="KEGG" id="cted:CTEST_07345"/>
<dbReference type="InterPro" id="IPR049730">
    <property type="entry name" value="SNF2/RAD54-like_C"/>
</dbReference>
<dbReference type="PANTHER" id="PTHR10799">
    <property type="entry name" value="SNF2/RAD54 HELICASE FAMILY"/>
    <property type="match status" value="1"/>
</dbReference>
<dbReference type="SUPFAM" id="SSF52540">
    <property type="entry name" value="P-loop containing nucleoside triphosphate hydrolases"/>
    <property type="match status" value="2"/>
</dbReference>
<feature type="domain" description="Helicase ATP-binding" evidence="2">
    <location>
        <begin position="457"/>
        <end position="609"/>
    </location>
</feature>
<evidence type="ECO:0000313" key="4">
    <source>
        <dbReference type="EMBL" id="AKK08906.1"/>
    </source>
</evidence>
<dbReference type="SMART" id="SM00487">
    <property type="entry name" value="DEXDc"/>
    <property type="match status" value="1"/>
</dbReference>
<gene>
    <name evidence="4" type="ORF">CTEST_07345</name>
</gene>
<reference evidence="5" key="2">
    <citation type="submission" date="2015-05" db="EMBL/GenBank/DDBJ databases">
        <title>Complete genome sequence of Corynebacterium testudinoris DSM 44614, recovered from necrotic lesions in the mouth of a tortoise.</title>
        <authorList>
            <person name="Ruckert C."/>
            <person name="Albersmeier A."/>
            <person name="Winkler A."/>
            <person name="Tauch A."/>
        </authorList>
    </citation>
    <scope>NUCLEOTIDE SEQUENCE [LARGE SCALE GENOMIC DNA]</scope>
    <source>
        <strain evidence="5">DSM 44614</strain>
    </source>
</reference>
<evidence type="ECO:0000313" key="5">
    <source>
        <dbReference type="Proteomes" id="UP000035540"/>
    </source>
</evidence>
<keyword evidence="1" id="KW-0378">Hydrolase</keyword>
<dbReference type="InterPro" id="IPR014001">
    <property type="entry name" value="Helicase_ATP-bd"/>
</dbReference>
<evidence type="ECO:0000256" key="1">
    <source>
        <dbReference type="ARBA" id="ARBA00022801"/>
    </source>
</evidence>
<evidence type="ECO:0000259" key="2">
    <source>
        <dbReference type="PROSITE" id="PS51192"/>
    </source>
</evidence>
<name>A0A0G3H677_9CORY</name>
<dbReference type="AlphaFoldDB" id="A0A0G3H677"/>
<feature type="domain" description="Helicase C-terminal" evidence="3">
    <location>
        <begin position="689"/>
        <end position="854"/>
    </location>
</feature>
<dbReference type="GO" id="GO:0005524">
    <property type="term" value="F:ATP binding"/>
    <property type="evidence" value="ECO:0007669"/>
    <property type="project" value="InterPro"/>
</dbReference>
<dbReference type="Proteomes" id="UP000035540">
    <property type="component" value="Chromosome"/>
</dbReference>
<proteinExistence type="predicted"/>